<dbReference type="Gene3D" id="1.20.1270.280">
    <property type="match status" value="1"/>
</dbReference>
<evidence type="ECO:0000256" key="3">
    <source>
        <dbReference type="ARBA" id="ARBA00022490"/>
    </source>
</evidence>
<comment type="subunit">
    <text evidence="16">The I1 inner arm complex (also known as the f dynein complex) is a two-headed isoform composed of two heavy chains (1-alpha and 1-beta), three intermediate chains and three light chains. I1 occupies a specific position proximal to the first radial spoke and repeats every 96 nm along the length of the axoneme.</text>
</comment>
<evidence type="ECO:0000313" key="31">
    <source>
        <dbReference type="RefSeq" id="XP_028131835.1"/>
    </source>
</evidence>
<dbReference type="Gene3D" id="3.40.50.300">
    <property type="entry name" value="P-loop containing nucleotide triphosphate hydrolases"/>
    <property type="match status" value="5"/>
</dbReference>
<dbReference type="FunFam" id="1.20.920.30:FF:000005">
    <property type="entry name" value="Dynein, axonemal, heavy chain 2"/>
    <property type="match status" value="1"/>
</dbReference>
<dbReference type="InterPro" id="IPR041228">
    <property type="entry name" value="Dynein_C"/>
</dbReference>
<comment type="subcellular location">
    <subcellularLocation>
        <location evidence="1">Cytoplasm</location>
        <location evidence="1">Cytoskeleton</location>
        <location evidence="1">Flagellum axoneme</location>
    </subcellularLocation>
</comment>
<evidence type="ECO:0000256" key="15">
    <source>
        <dbReference type="ARBA" id="ARBA00054075"/>
    </source>
</evidence>
<reference evidence="31" key="1">
    <citation type="submission" date="2025-08" db="UniProtKB">
        <authorList>
            <consortium name="RefSeq"/>
        </authorList>
    </citation>
    <scope>IDENTIFICATION</scope>
    <source>
        <tissue evidence="31">Whole insect</tissue>
    </source>
</reference>
<dbReference type="InterPro" id="IPR042219">
    <property type="entry name" value="AAA_lid_11_sf"/>
</dbReference>
<keyword evidence="4" id="KW-0493">Microtubule</keyword>
<dbReference type="Pfam" id="PF12780">
    <property type="entry name" value="AAA_8"/>
    <property type="match status" value="1"/>
</dbReference>
<name>A0A6P7FEQ2_DIAVI</name>
<keyword evidence="5" id="KW-0677">Repeat</keyword>
<evidence type="ECO:0000256" key="9">
    <source>
        <dbReference type="ARBA" id="ARBA00023017"/>
    </source>
</evidence>
<evidence type="ECO:0000259" key="19">
    <source>
        <dbReference type="Pfam" id="PF03028"/>
    </source>
</evidence>
<evidence type="ECO:0000256" key="7">
    <source>
        <dbReference type="ARBA" id="ARBA00022840"/>
    </source>
</evidence>
<dbReference type="GO" id="GO:0036159">
    <property type="term" value="P:inner dynein arm assembly"/>
    <property type="evidence" value="ECO:0007669"/>
    <property type="project" value="UniProtKB-ARBA"/>
</dbReference>
<dbReference type="InterPro" id="IPR041658">
    <property type="entry name" value="AAA_lid_11"/>
</dbReference>
<evidence type="ECO:0000259" key="29">
    <source>
        <dbReference type="Pfam" id="PF18199"/>
    </source>
</evidence>
<dbReference type="InterPro" id="IPR041466">
    <property type="entry name" value="Dynein_AAA5_ext"/>
</dbReference>
<dbReference type="InterPro" id="IPR026983">
    <property type="entry name" value="DHC"/>
</dbReference>
<feature type="coiled-coil region" evidence="18">
    <location>
        <begin position="1210"/>
        <end position="1266"/>
    </location>
</feature>
<dbReference type="InterPro" id="IPR035699">
    <property type="entry name" value="AAA_6"/>
</dbReference>
<dbReference type="Gene3D" id="1.10.472.130">
    <property type="match status" value="1"/>
</dbReference>
<dbReference type="Pfam" id="PF03028">
    <property type="entry name" value="Dynein_heavy"/>
    <property type="match status" value="1"/>
</dbReference>
<feature type="domain" description="Dynein heavy chain coiled coil stalk" evidence="23">
    <location>
        <begin position="3089"/>
        <end position="3417"/>
    </location>
</feature>
<keyword evidence="12" id="KW-0505">Motor protein</keyword>
<dbReference type="Gene3D" id="1.10.287.2620">
    <property type="match status" value="1"/>
</dbReference>
<feature type="domain" description="Dynein axonemal heavy chain 2/5/8 coiled-coil" evidence="30">
    <location>
        <begin position="1094"/>
        <end position="1211"/>
    </location>
</feature>
<dbReference type="GO" id="GO:0008569">
    <property type="term" value="F:minus-end-directed microtubule motor activity"/>
    <property type="evidence" value="ECO:0007669"/>
    <property type="project" value="InterPro"/>
</dbReference>
<evidence type="ECO:0000256" key="10">
    <source>
        <dbReference type="ARBA" id="ARBA00023054"/>
    </source>
</evidence>
<dbReference type="FunFam" id="1.20.58.1120:FF:000001">
    <property type="entry name" value="dynein heavy chain 2, axonemal"/>
    <property type="match status" value="1"/>
</dbReference>
<evidence type="ECO:0000259" key="25">
    <source>
        <dbReference type="Pfam" id="PF12781"/>
    </source>
</evidence>
<dbReference type="Gene3D" id="1.20.58.1120">
    <property type="match status" value="1"/>
</dbReference>
<dbReference type="Pfam" id="PF18198">
    <property type="entry name" value="AAA_lid_11"/>
    <property type="match status" value="1"/>
</dbReference>
<dbReference type="InterPro" id="IPR024317">
    <property type="entry name" value="Dynein_heavy_chain_D4_dom"/>
</dbReference>
<evidence type="ECO:0000256" key="5">
    <source>
        <dbReference type="ARBA" id="ARBA00022737"/>
    </source>
</evidence>
<dbReference type="FunFam" id="1.10.8.720:FF:000008">
    <property type="entry name" value="Dynein axonemal heavy chain 2"/>
    <property type="match status" value="1"/>
</dbReference>
<evidence type="ECO:0000256" key="11">
    <source>
        <dbReference type="ARBA" id="ARBA00023069"/>
    </source>
</evidence>
<feature type="domain" description="Dynein heavy chain AAA 5 extension" evidence="26">
    <location>
        <begin position="2319"/>
        <end position="2436"/>
    </location>
</feature>
<dbReference type="Gene3D" id="1.20.920.20">
    <property type="match status" value="1"/>
</dbReference>
<evidence type="ECO:0000256" key="13">
    <source>
        <dbReference type="ARBA" id="ARBA00023212"/>
    </source>
</evidence>
<feature type="domain" description="Dynein heavy chain C-terminal" evidence="29">
    <location>
        <begin position="4206"/>
        <end position="4503"/>
    </location>
</feature>
<evidence type="ECO:0000256" key="6">
    <source>
        <dbReference type="ARBA" id="ARBA00022741"/>
    </source>
</evidence>
<dbReference type="FunFam" id="1.20.1270.280:FF:000007">
    <property type="entry name" value="dynein heavy chain 2, axonemal"/>
    <property type="match status" value="1"/>
</dbReference>
<evidence type="ECO:0000259" key="26">
    <source>
        <dbReference type="Pfam" id="PF17852"/>
    </source>
</evidence>
<dbReference type="FunFam" id="1.20.140.100:FF:000006">
    <property type="entry name" value="dynein heavy chain 2, axonemal"/>
    <property type="match status" value="1"/>
</dbReference>
<evidence type="ECO:0000259" key="20">
    <source>
        <dbReference type="Pfam" id="PF08385"/>
    </source>
</evidence>
<dbReference type="Pfam" id="PF12775">
    <property type="entry name" value="AAA_7"/>
    <property type="match status" value="1"/>
</dbReference>
<dbReference type="InterPro" id="IPR024743">
    <property type="entry name" value="Dynein_HC_stalk"/>
</dbReference>
<keyword evidence="6" id="KW-0547">Nucleotide-binding</keyword>
<dbReference type="FunFam" id="1.10.8.1220:FF:000001">
    <property type="entry name" value="Dynein axonemal heavy chain 5"/>
    <property type="match status" value="1"/>
</dbReference>
<evidence type="ECO:0000256" key="1">
    <source>
        <dbReference type="ARBA" id="ARBA00004611"/>
    </source>
</evidence>
<dbReference type="RefSeq" id="XP_028131835.1">
    <property type="nucleotide sequence ID" value="XM_028276034.1"/>
</dbReference>
<protein>
    <recommendedName>
        <fullName evidence="17">Dynein-1, subspecies f</fullName>
    </recommendedName>
</protein>
<keyword evidence="11" id="KW-0969">Cilium</keyword>
<dbReference type="Gene3D" id="1.10.8.710">
    <property type="match status" value="1"/>
</dbReference>
<dbReference type="InterPro" id="IPR043160">
    <property type="entry name" value="Dynein_C_barrel"/>
</dbReference>
<dbReference type="FunCoup" id="A0A6P7FEQ2">
    <property type="interactions" value="83"/>
</dbReference>
<feature type="domain" description="Dynein heavy chain tail" evidence="20">
    <location>
        <begin position="223"/>
        <end position="792"/>
    </location>
</feature>
<evidence type="ECO:0000256" key="2">
    <source>
        <dbReference type="ARBA" id="ARBA00008887"/>
    </source>
</evidence>
<comment type="function">
    <text evidence="15">Force generating protein of eukaryotic cilia and flagella. Produces force towards the minus ends of microtubules. Dynein has ATPase activity; the force-producing power stroke is thought to occur on release of ADP. Required for assembly of the I1 inner arm complex and its targeting to the appropriate axoneme location. Also required for phototaxis.</text>
</comment>
<feature type="coiled-coil region" evidence="18">
    <location>
        <begin position="3300"/>
        <end position="3365"/>
    </location>
</feature>
<dbReference type="Pfam" id="PF17852">
    <property type="entry name" value="Dynein_AAA_lid"/>
    <property type="match status" value="1"/>
</dbReference>
<dbReference type="FunFam" id="3.10.490.20:FF:000008">
    <property type="entry name" value="dynein heavy chain 2, axonemal"/>
    <property type="match status" value="1"/>
</dbReference>
<feature type="domain" description="Dynein heavy chain linker" evidence="21">
    <location>
        <begin position="1280"/>
        <end position="1688"/>
    </location>
</feature>
<feature type="coiled-coil region" evidence="18">
    <location>
        <begin position="3097"/>
        <end position="3124"/>
    </location>
</feature>
<evidence type="ECO:0000256" key="18">
    <source>
        <dbReference type="SAM" id="Coils"/>
    </source>
</evidence>
<dbReference type="GO" id="GO:0005524">
    <property type="term" value="F:ATP binding"/>
    <property type="evidence" value="ECO:0007669"/>
    <property type="project" value="UniProtKB-KW"/>
</dbReference>
<evidence type="ECO:0000259" key="27">
    <source>
        <dbReference type="Pfam" id="PF17857"/>
    </source>
</evidence>
<dbReference type="Gene3D" id="1.10.8.1220">
    <property type="match status" value="1"/>
</dbReference>
<dbReference type="GO" id="GO:0008017">
    <property type="term" value="F:microtubule binding"/>
    <property type="evidence" value="ECO:0007669"/>
    <property type="project" value="UniProtKB-ARBA"/>
</dbReference>
<dbReference type="InterPro" id="IPR041589">
    <property type="entry name" value="DNAH3_AAA_lid_1"/>
</dbReference>
<dbReference type="Pfam" id="PF12781">
    <property type="entry name" value="AAA_9"/>
    <property type="match status" value="1"/>
</dbReference>
<keyword evidence="13" id="KW-0206">Cytoskeleton</keyword>
<dbReference type="FunFam" id="1.10.287.2620:FF:000002">
    <property type="entry name" value="Dynein heavy chain 2, axonemal"/>
    <property type="match status" value="1"/>
</dbReference>
<dbReference type="PANTHER" id="PTHR22878:SF68">
    <property type="entry name" value="DYNEIN HEAVY CHAIN 6, AXONEMAL-LIKE"/>
    <property type="match status" value="1"/>
</dbReference>
<dbReference type="FunFam" id="3.40.50.300:FF:000153">
    <property type="entry name" value="Dynein axonemal heavy chain 1"/>
    <property type="match status" value="1"/>
</dbReference>
<evidence type="ECO:0000256" key="12">
    <source>
        <dbReference type="ARBA" id="ARBA00023175"/>
    </source>
</evidence>
<dbReference type="InterPro" id="IPR042222">
    <property type="entry name" value="Dynein_2_N"/>
</dbReference>
<evidence type="ECO:0000259" key="21">
    <source>
        <dbReference type="Pfam" id="PF08393"/>
    </source>
</evidence>
<dbReference type="Pfam" id="PF18199">
    <property type="entry name" value="Dynein_C"/>
    <property type="match status" value="1"/>
</dbReference>
<dbReference type="InterPro" id="IPR013594">
    <property type="entry name" value="Dynein_heavy_tail"/>
</dbReference>
<dbReference type="Gene3D" id="1.20.140.100">
    <property type="entry name" value="Dynein heavy chain, N-terminal domain 2"/>
    <property type="match status" value="1"/>
</dbReference>
<dbReference type="OrthoDB" id="447173at2759"/>
<dbReference type="GO" id="GO:0060294">
    <property type="term" value="P:cilium movement involved in cell motility"/>
    <property type="evidence" value="ECO:0007669"/>
    <property type="project" value="UniProtKB-ARBA"/>
</dbReference>
<dbReference type="Pfam" id="PF25007">
    <property type="entry name" value="DYH2-5-8_CC"/>
    <property type="match status" value="1"/>
</dbReference>
<evidence type="ECO:0000259" key="30">
    <source>
        <dbReference type="Pfam" id="PF25007"/>
    </source>
</evidence>
<dbReference type="InterPro" id="IPR043157">
    <property type="entry name" value="Dynein_AAA1S"/>
</dbReference>
<dbReference type="InterPro" id="IPR004273">
    <property type="entry name" value="Dynein_heavy_D6_P-loop"/>
</dbReference>
<organism evidence="31">
    <name type="scientific">Diabrotica virgifera virgifera</name>
    <name type="common">western corn rootworm</name>
    <dbReference type="NCBI Taxonomy" id="50390"/>
    <lineage>
        <taxon>Eukaryota</taxon>
        <taxon>Metazoa</taxon>
        <taxon>Ecdysozoa</taxon>
        <taxon>Arthropoda</taxon>
        <taxon>Hexapoda</taxon>
        <taxon>Insecta</taxon>
        <taxon>Pterygota</taxon>
        <taxon>Neoptera</taxon>
        <taxon>Endopterygota</taxon>
        <taxon>Coleoptera</taxon>
        <taxon>Polyphaga</taxon>
        <taxon>Cucujiformia</taxon>
        <taxon>Chrysomeloidea</taxon>
        <taxon>Chrysomelidae</taxon>
        <taxon>Galerucinae</taxon>
        <taxon>Diabroticina</taxon>
        <taxon>Diabroticites</taxon>
        <taxon>Diabrotica</taxon>
    </lineage>
</organism>
<dbReference type="GO" id="GO:0036156">
    <property type="term" value="C:inner dynein arm"/>
    <property type="evidence" value="ECO:0007669"/>
    <property type="project" value="UniProtKB-ARBA"/>
</dbReference>
<feature type="coiled-coil region" evidence="18">
    <location>
        <begin position="3616"/>
        <end position="3643"/>
    </location>
</feature>
<dbReference type="InterPro" id="IPR027417">
    <property type="entry name" value="P-loop_NTPase"/>
</dbReference>
<feature type="domain" description="Dynein heavy chain AAA module D4" evidence="24">
    <location>
        <begin position="2797"/>
        <end position="3075"/>
    </location>
</feature>
<dbReference type="Gene3D" id="3.10.490.20">
    <property type="match status" value="1"/>
</dbReference>
<evidence type="ECO:0000259" key="24">
    <source>
        <dbReference type="Pfam" id="PF12780"/>
    </source>
</evidence>
<comment type="similarity">
    <text evidence="2">Belongs to the dynein heavy chain family.</text>
</comment>
<feature type="domain" description="Dynein heavy chain AAA lid" evidence="28">
    <location>
        <begin position="4060"/>
        <end position="4199"/>
    </location>
</feature>
<keyword evidence="3" id="KW-0963">Cytoplasm</keyword>
<dbReference type="FunFam" id="1.10.8.710:FF:000001">
    <property type="entry name" value="Dynein axonemal heavy chain 2"/>
    <property type="match status" value="1"/>
</dbReference>
<dbReference type="Gene3D" id="1.10.8.720">
    <property type="entry name" value="Region D6 of dynein motor"/>
    <property type="match status" value="1"/>
</dbReference>
<dbReference type="FunFam" id="1.20.920.20:FF:000001">
    <property type="entry name" value="dynein heavy chain 2, axonemal"/>
    <property type="match status" value="1"/>
</dbReference>
<dbReference type="SUPFAM" id="SSF52540">
    <property type="entry name" value="P-loop containing nucleoside triphosphate hydrolases"/>
    <property type="match status" value="4"/>
</dbReference>
<dbReference type="InterPro" id="IPR013602">
    <property type="entry name" value="Dynein_heavy_linker"/>
</dbReference>
<dbReference type="GO" id="GO:0097729">
    <property type="term" value="C:9+2 motile cilium"/>
    <property type="evidence" value="ECO:0007669"/>
    <property type="project" value="UniProtKB-ARBA"/>
</dbReference>
<dbReference type="FunFam" id="3.40.50.300:FF:000049">
    <property type="entry name" value="Dynein, axonemal, heavy chain 5"/>
    <property type="match status" value="1"/>
</dbReference>
<keyword evidence="14" id="KW-0966">Cell projection</keyword>
<dbReference type="Gene3D" id="6.10.140.1060">
    <property type="match status" value="1"/>
</dbReference>
<dbReference type="InterPro" id="IPR035706">
    <property type="entry name" value="AAA_9"/>
</dbReference>
<evidence type="ECO:0000256" key="4">
    <source>
        <dbReference type="ARBA" id="ARBA00022701"/>
    </source>
</evidence>
<dbReference type="PANTHER" id="PTHR22878">
    <property type="entry name" value="DYNEIN HEAVY CHAIN 6, AXONEMAL-LIKE-RELATED"/>
    <property type="match status" value="1"/>
</dbReference>
<dbReference type="Pfam" id="PF08385">
    <property type="entry name" value="DHC_N1"/>
    <property type="match status" value="1"/>
</dbReference>
<feature type="domain" description="Dynein heavy chain ATP-binding dynein motor region" evidence="25">
    <location>
        <begin position="3447"/>
        <end position="3668"/>
    </location>
</feature>
<evidence type="ECO:0000256" key="14">
    <source>
        <dbReference type="ARBA" id="ARBA00023273"/>
    </source>
</evidence>
<dbReference type="FunFam" id="3.20.180.20:FF:000001">
    <property type="entry name" value="Dynein axonemal heavy chain 5"/>
    <property type="match status" value="1"/>
</dbReference>
<dbReference type="Gene3D" id="1.20.920.30">
    <property type="match status" value="1"/>
</dbReference>
<dbReference type="Pfam" id="PF12774">
    <property type="entry name" value="AAA_6"/>
    <property type="match status" value="1"/>
</dbReference>
<evidence type="ECO:0000259" key="23">
    <source>
        <dbReference type="Pfam" id="PF12777"/>
    </source>
</evidence>
<feature type="domain" description="Dynein heavy chain region D6 P-loop" evidence="19">
    <location>
        <begin position="3915"/>
        <end position="4028"/>
    </location>
</feature>
<keyword evidence="10 18" id="KW-0175">Coiled coil</keyword>
<feature type="domain" description="Dynein heavy chain hydrolytic ATP-binding dynein motor region" evidence="22">
    <location>
        <begin position="1827"/>
        <end position="2153"/>
    </location>
</feature>
<dbReference type="FunFam" id="3.40.50.300:FF:000044">
    <property type="entry name" value="Dynein heavy chain 5, axonemal"/>
    <property type="match status" value="1"/>
</dbReference>
<feature type="domain" description="Dynein heavy chain 3 AAA+ lid" evidence="27">
    <location>
        <begin position="2657"/>
        <end position="2742"/>
    </location>
</feature>
<dbReference type="InterPro" id="IPR056759">
    <property type="entry name" value="DYH2-5-8_CC"/>
</dbReference>
<dbReference type="Pfam" id="PF17857">
    <property type="entry name" value="AAA_lid_1"/>
    <property type="match status" value="1"/>
</dbReference>
<proteinExistence type="inferred from homology"/>
<keyword evidence="7" id="KW-0067">ATP-binding</keyword>
<dbReference type="GO" id="GO:0005874">
    <property type="term" value="C:microtubule"/>
    <property type="evidence" value="ECO:0007669"/>
    <property type="project" value="UniProtKB-KW"/>
</dbReference>
<dbReference type="Pfam" id="PF08393">
    <property type="entry name" value="DHC_N2"/>
    <property type="match status" value="1"/>
</dbReference>
<gene>
    <name evidence="31" type="primary">LOC114327420</name>
</gene>
<sequence length="4507" mass="521446">MAATPPHVVLHEDADVIIEKDSLFSSEEPEEVVVEEVQEETSLDRLVDYSEEDINTLVSYVKSITTLYKLKPTDWTEENEDVIKTWFRDPSLPILCVFFSTDNLICTTGLPDGAIEIDLMYFLRETAQEFSVQTFHDNITFGTVDENIEGTLLNIIKDVFVPILLSTEKWPDSVKNEFCQNVQMFLARLTDLHYKLFGLTILYVPQEVLRISLEDANVDKELIKRLEGIVVYWTKHIRVGLQDQDQNTPEDLLCPQDEFEFWKYRYENLLGLNYQLNDEGIQHICNILQSVQSTYVRQFKTFEEEIVKCIEESKSNIEYLNVLVEPCDELAQTKNPEEFADKLPKIFHLIRFIWLKSPYYNTKEKITQLFRAVSNQLIFQCREFIDLEVLFRDKQTRKAIKMFQTSVDALTNYIRTYVLITKSHNTFGEKEKPWELDKAPIFNHIDSFIQRCKDLIEVCETMICFGRYDETENIPKPMFGGAKGVDFDNWAKRIESMYNEALTDIDKVKYRILEVNASEWYDDILKFRTRMKDIEVVIENLTNAVFDNIANIEEGIESLAALHNFTKRKTLTSLFEGKTLLIYNMFKEEIIDTKLDIQAESEMRPALMPYFAGRAHMMKMKKRRLKMLRSLFEGAGWMMPCSIARDVFGQYEKLIAAIADIILNLYRKWVDNIGEDVNLRLNRSLMIKSVARPGLLECNIDRSLLEIFHEATYWEMLQYEIPMYVKSVYQKKDTIKFMYECVLNVVLDYNKIISSFSDDERLLFKPLISAVEKKISPGLSKLTWGTDIGDEYIAECSNTTAELQAFVDDYKSCNLKIVAICEKICDSPLICLKPNYAFDKDELIEELTDSIENVVSKLVDYYQEIIQFLIFVFEGFEFHMGTMGNQWIKYINNFDTLMEEALKICCKNSLELMYEALHGDGTTEPNPLIKLQANLIDNRIKFQPTLSEVAHVIANIHKSLVEALTTLPRLNDKFHITETAFKPYSEIIAQDPKCQELQVLLDKEFKVNVDKIKEYLQTWEPFRDLWEVDKEKFIVRYEKEDPSPLLFDANIARYTELANNVNIQETVTAVHFMQINCAELKHAIIEHCIEWQEKLCALLFKMTDTKIMELYQYIKLYSEEIMKEPTNLEEMQAAINLFDILNAEVPIREETFLLIHEQIVTLDKYNVPIPDLLRQQEKNIPKEWAAYLELLEQADKMLEYSKEKFKTALLEQAEISRKEARELLADFQEHGPFTSEISAKDALAYLADIRAKLNAMRGRDEELRNDLTIFGISFGDNIDLSKLDAELTTLEIVWTIVDEWDTAWEKYKSGEFWAIETVEMEETAQNLFRKLTKLSREFKEKGWTIIDDTRARVDAFRRTLPLIGDLKNPAMRTRHWDKVRKVVEVDFDETSKDFNLEAIYAMELHKFAEEINEISNAATMELQIENGIAAISKTWETMKFEMIPYKERHLYRIKSVDECFQVLEENLMQLSIMKSTRFVEPFTKEVDRWERGLSYIMECLEMALQVQREWLYLENIFFGEDIRKQLPKEREDFDHLTETWVDITTRLYFSKSALKATHFRPPPYLLNKLNKMFERLDLLQRALEKYLETKRHIFPRFYFISNDDMLEILGNSRKPELVQQHLKKLFDNIIKIKILKNVGANKQECVGMFSDDGEFIEFSKVFFIEGPSEEWLGRLETAMQVTLKTLFKPIRSDLKKNLNKRDRWLMNNCGQLCNACSLIQWTTDCTRALVHSKILESKKPLKRLRKKQNQVLNKLSELSRKELTKLQRLKTNALITIEIHSRDVIDRLYKANCRDTNAFEWFSQLRFYWDRDLDDCVIRQTNTSFMYGYEYNGNSGRLVITPLTDRCYITLTTALHLYRGGSPKGPAGTGKTETVKDLGKAMGMWVIVNNCSEGLDYKSMGKCFSGLAQTGAWGCFDEFNRINIEVLSVVAQQILCILSAVSQKERLFVFEGLEIKLKLTVGIFITMNPGYAGRTELPDNLKSMFRPISMMVPDSNIIAENVLFSDGFQNTKQLARKVFTLYRLAVQQLSKQDHYDFGLRSMVALLRYAGRKRRQMPNLPEEQMVYLAMRDMNIARLTSDDLPLFNGIMSDIFPGVVIPMVDYMDMNIAMTEYMEEHNLQPIPIATIKVLQLYETKNSRHSVMILGNTCTAKTVTWKMLQGANRILKKQKKPGFNNVEVFPLNPKALNLAELYGEYNLATGEWLDGCISAIMRQTCHDESPDEKWILFDGPVDAVWIENMNSVMDDNKVLTLINSDRITMPEQVSLLFEVGDLAVASPATVSRCGMVYNDYKDWGWQPYVNSWVKSKSSYGNEFMERMTDLFQVYVKPILEFKRLYCEENVQCAELNLVISCCNLLNIFMTKEFGFNPKNEEKFYDCTKSWFLFCVIWSICSTTDEDGRKKLDAYVRERESVFPIKDTIYEYFVEQPTFGFTSWSEKLPYGWRYEQGCPFYKITVPTVDTIRYDFLLKSLLINGYPVLMTGPVGTGKSSVAHSALAALDAEKYTILNVNMSAQTSSNNLQDSIESRLEKRTKGHYAPPRGKKLVSFLDDMNMPAKETYGSQPPLELLRQWIDYGFWYDRAKQARKYVEMMHVIGAMGPPGGGRNVISERLLSCFNVINMTFPEDETLSRIFGTMLGQHLADFDEMVKLVGREITETTIDLYKNVVVKMLPTPAKMHYLFNLRDISRIFQGMLRSHKDYQNDKSTLLRLWIHECYRVFYDRLIDEQDQEWFSNQMNEQLGRHFELTLHSLCPAKQIPVYADFVNPYQVYEEFTDFTVLRQFLDQQMEDYNVSPGVVRMNLVLFKDAIEHICRIVRVISQPRGNMLLIGIGGSGRTSLTRIAAYICEFGTFQINITKNYKVFDLKEDLKNLYALTGVNLKPQAFIFNDTQITVESFLEIINNMLSSGEVANLYKPDEFEDVKRSLETAINKFNILPTNEAIYEFLVSRVRANMHIVLCMSPIGDAFRNRLRQYPALINCTTIDWFQEWPQEALLEVANKYIADVNFVQTITGEEATKRRDSLILTTQDKMRQAVSTVFATIHGSVAAYSKRMLREIKRHNYVTPTNYLELVAGYKKMLATKRESIASQANKLRNGLYKIDDCKDKVSSMSIELAEAQVQVAEFQQQCDEYLVIIVTQRKEADDQQKEVTKTSIKIGEEEIQCKRLAELAQADLDEAMPALEEAIRALDALSKKDISEMKSYQTPPQKVKMVMEAVNILVGIEPNWENAKKLLGGMNFLQDLKDFDKNHISEKTLKKIATYTMNEEFIPDKVGIVSFAAKSLCMWVIAIEKYAKIWKIVGPKKAKLDEALESLQEKQRQLAEAQAKLAELNLYLQKLQKEYEEKLLQKEELNRKAELLKIKLERAAMLVENLSGERERWSETVMVLDDQFVMLPGDCLLATAFISYLGPFLSNYREELLDLWQTESREQEIVFSADFNIIHFLTDPTTVREWNIQGLPADNFSTENGILICEGNRWPLVIDPQCQAQKWIKAKEEEFNLQVFDLRTAGYMTIVERAVQFGYPVLLQNIGESIDPSLEPILAKAIVKSGGELLIKLEDKLVSYHSDFRFFITTKLTNPHYPPEICTKATLVNFAVKEQGLEGQLLGIVVRKEKPQLEEQKDELVTAIAKGKRTLMDLENELLRLLAESRGSLLEDAELFDTLQVSKATSETVKRSLEISETTEVQIDAAREGYRPSANRASILFFVLNDMGQIDPMYQFALDAYILLFINSINRSPKSNELSERITLMNEYHTFAVYQNTCRALFEHHKLLFSFHMCMKILKAQGKIVKAEYDFLLKGGVVLDRTKQVDNPCSAWLSEIAWDNITELDKLQGFHGVIDTFEQYQRDWMQWYIHTEPETLPLIGEWDGICNEFQKMLFIRSLRQDRVSFALSNFIVNQLGPQFVEPPVLDIKAVLEESSPQTPLIFVLSPGVDPTQSLIQLAEQANMSSRFQSISLGQGQAPIATKLLQMGAKDGHWVFLANCHLSLSWMPKLDKIIEMLQSGKVHSHFRVWLSSSPHPEFPISILQAGIKMTTEPPKGLKANLKRLYQLISEDQFTACQYPEKYKKLLFALCFFHSILLERKKFQQLGWNVIYSFNDSDFQVSENLLTIYLNEYQVTPWDALKYLIAGVSYGGHVTDDWDRRLLTTYINQYFCEDALMIAYFRLSSLSTYYIPRDGSIQSYLDYITLLPNVDRPEAFGQHPNADITSLINESRMLFETLMSLQVQTAAEGGESKEQKVHELSDDVLSKLPKTIDYENTEKLMGAHKTPLDVVLLQEIQRYNTLLVVIQTSLEDLGRGIRGLVVMSSELEEIFDCIFDGRVPSTWLTAYSSLKLLGSWTRDLVARVEHFSVWAKTLRPPLFFWLAAYTFPTGFLTAVLQTTARAAEVPIDTLGWDFTVLTIEEQMIQLPPENGVYVKGTFLEGAGWDKKNAMLIEPQPMQLVSYMPLIHFKPVEQLKKKTKGLYQCPCYYFPIRTGSANRPAFVVAVDLRVGLESSDFWIKRGTALLLSLAN</sequence>
<keyword evidence="9" id="KW-0243">Dynein</keyword>
<evidence type="ECO:0000259" key="22">
    <source>
        <dbReference type="Pfam" id="PF12774"/>
    </source>
</evidence>
<evidence type="ECO:0000256" key="8">
    <source>
        <dbReference type="ARBA" id="ARBA00022846"/>
    </source>
</evidence>
<evidence type="ECO:0000256" key="17">
    <source>
        <dbReference type="ARBA" id="ARBA00077719"/>
    </source>
</evidence>
<evidence type="ECO:0000256" key="16">
    <source>
        <dbReference type="ARBA" id="ARBA00063032"/>
    </source>
</evidence>
<dbReference type="Pfam" id="PF12777">
    <property type="entry name" value="MT"/>
    <property type="match status" value="1"/>
</dbReference>
<evidence type="ECO:0000259" key="28">
    <source>
        <dbReference type="Pfam" id="PF18198"/>
    </source>
</evidence>
<accession>A0A6P7FEQ2</accession>
<dbReference type="InterPro" id="IPR042228">
    <property type="entry name" value="Dynein_linker_3"/>
</dbReference>
<dbReference type="GO" id="GO:0045505">
    <property type="term" value="F:dynein intermediate chain binding"/>
    <property type="evidence" value="ECO:0007669"/>
    <property type="project" value="InterPro"/>
</dbReference>
<dbReference type="Gene3D" id="3.20.180.20">
    <property type="entry name" value="Dynein heavy chain, N-terminal domain 2"/>
    <property type="match status" value="1"/>
</dbReference>
<dbReference type="GO" id="GO:0051959">
    <property type="term" value="F:dynein light intermediate chain binding"/>
    <property type="evidence" value="ECO:0007669"/>
    <property type="project" value="InterPro"/>
</dbReference>
<dbReference type="InParanoid" id="A0A6P7FEQ2"/>
<dbReference type="FunFam" id="3.40.50.300:FF:002141">
    <property type="entry name" value="Dynein heavy chain"/>
    <property type="match status" value="1"/>
</dbReference>
<keyword evidence="8" id="KW-0282">Flagellum</keyword>